<evidence type="ECO:0000256" key="6">
    <source>
        <dbReference type="ARBA" id="ARBA00022692"/>
    </source>
</evidence>
<dbReference type="InterPro" id="IPR036097">
    <property type="entry name" value="HisK_dim/P_sf"/>
</dbReference>
<proteinExistence type="predicted"/>
<feature type="domain" description="Histidine kinase" evidence="12">
    <location>
        <begin position="264"/>
        <end position="470"/>
    </location>
</feature>
<keyword evidence="5" id="KW-0808">Transferase</keyword>
<keyword evidence="15" id="KW-1185">Reference proteome</keyword>
<dbReference type="SMART" id="SM00388">
    <property type="entry name" value="HisKA"/>
    <property type="match status" value="1"/>
</dbReference>
<comment type="catalytic activity">
    <reaction evidence="1">
        <text>ATP + protein L-histidine = ADP + protein N-phospho-L-histidine.</text>
        <dbReference type="EC" id="2.7.13.3"/>
    </reaction>
</comment>
<keyword evidence="4" id="KW-0597">Phosphoprotein</keyword>
<dbReference type="InterPro" id="IPR003594">
    <property type="entry name" value="HATPase_dom"/>
</dbReference>
<dbReference type="InterPro" id="IPR003660">
    <property type="entry name" value="HAMP_dom"/>
</dbReference>
<accession>A0A4R6WSY5</accession>
<dbReference type="CDD" id="cd00082">
    <property type="entry name" value="HisKA"/>
    <property type="match status" value="1"/>
</dbReference>
<dbReference type="RefSeq" id="WP_133611649.1">
    <property type="nucleotide sequence ID" value="NZ_SNYW01000002.1"/>
</dbReference>
<dbReference type="GO" id="GO:0005886">
    <property type="term" value="C:plasma membrane"/>
    <property type="evidence" value="ECO:0007669"/>
    <property type="project" value="TreeGrafter"/>
</dbReference>
<evidence type="ECO:0000256" key="3">
    <source>
        <dbReference type="ARBA" id="ARBA00012438"/>
    </source>
</evidence>
<evidence type="ECO:0000313" key="14">
    <source>
        <dbReference type="EMBL" id="TDQ85442.1"/>
    </source>
</evidence>
<dbReference type="InterPro" id="IPR003661">
    <property type="entry name" value="HisK_dim/P_dom"/>
</dbReference>
<dbReference type="OrthoDB" id="8673316at2"/>
<dbReference type="Pfam" id="PF00512">
    <property type="entry name" value="HisKA"/>
    <property type="match status" value="1"/>
</dbReference>
<evidence type="ECO:0000259" key="13">
    <source>
        <dbReference type="PROSITE" id="PS50885"/>
    </source>
</evidence>
<comment type="subcellular location">
    <subcellularLocation>
        <location evidence="2">Membrane</location>
        <topology evidence="2">Multi-pass membrane protein</topology>
    </subcellularLocation>
</comment>
<name>A0A4R6WSY5_9PROT</name>
<protein>
    <recommendedName>
        <fullName evidence="3">histidine kinase</fullName>
        <ecNumber evidence="3">2.7.13.3</ecNumber>
    </recommendedName>
</protein>
<dbReference type="PANTHER" id="PTHR45436:SF15">
    <property type="entry name" value="SENSOR HISTIDINE KINASE CUSS"/>
    <property type="match status" value="1"/>
</dbReference>
<dbReference type="SUPFAM" id="SSF55874">
    <property type="entry name" value="ATPase domain of HSP90 chaperone/DNA topoisomerase II/histidine kinase"/>
    <property type="match status" value="1"/>
</dbReference>
<evidence type="ECO:0000259" key="12">
    <source>
        <dbReference type="PROSITE" id="PS50109"/>
    </source>
</evidence>
<dbReference type="InterPro" id="IPR036890">
    <property type="entry name" value="HATPase_C_sf"/>
</dbReference>
<dbReference type="InterPro" id="IPR005467">
    <property type="entry name" value="His_kinase_dom"/>
</dbReference>
<evidence type="ECO:0000256" key="5">
    <source>
        <dbReference type="ARBA" id="ARBA00022679"/>
    </source>
</evidence>
<evidence type="ECO:0000256" key="11">
    <source>
        <dbReference type="SAM" id="Phobius"/>
    </source>
</evidence>
<dbReference type="CDD" id="cd00075">
    <property type="entry name" value="HATPase"/>
    <property type="match status" value="1"/>
</dbReference>
<dbReference type="Pfam" id="PF02518">
    <property type="entry name" value="HATPase_c"/>
    <property type="match status" value="1"/>
</dbReference>
<organism evidence="14 15">
    <name type="scientific">Dongia mobilis</name>
    <dbReference type="NCBI Taxonomy" id="578943"/>
    <lineage>
        <taxon>Bacteria</taxon>
        <taxon>Pseudomonadati</taxon>
        <taxon>Pseudomonadota</taxon>
        <taxon>Alphaproteobacteria</taxon>
        <taxon>Rhodospirillales</taxon>
        <taxon>Dongiaceae</taxon>
        <taxon>Dongia</taxon>
    </lineage>
</organism>
<keyword evidence="9" id="KW-0902">Two-component regulatory system</keyword>
<keyword evidence="6 11" id="KW-0812">Transmembrane</keyword>
<dbReference type="EC" id="2.7.13.3" evidence="3"/>
<dbReference type="PROSITE" id="PS50885">
    <property type="entry name" value="HAMP"/>
    <property type="match status" value="1"/>
</dbReference>
<dbReference type="InterPro" id="IPR004358">
    <property type="entry name" value="Sig_transdc_His_kin-like_C"/>
</dbReference>
<dbReference type="SUPFAM" id="SSF47384">
    <property type="entry name" value="Homodimeric domain of signal transducing histidine kinase"/>
    <property type="match status" value="1"/>
</dbReference>
<evidence type="ECO:0000256" key="8">
    <source>
        <dbReference type="ARBA" id="ARBA00022989"/>
    </source>
</evidence>
<comment type="caution">
    <text evidence="14">The sequence shown here is derived from an EMBL/GenBank/DDBJ whole genome shotgun (WGS) entry which is preliminary data.</text>
</comment>
<gene>
    <name evidence="14" type="ORF">A8950_0228</name>
</gene>
<evidence type="ECO:0000256" key="7">
    <source>
        <dbReference type="ARBA" id="ARBA00022777"/>
    </source>
</evidence>
<evidence type="ECO:0000256" key="4">
    <source>
        <dbReference type="ARBA" id="ARBA00022553"/>
    </source>
</evidence>
<dbReference type="InterPro" id="IPR050428">
    <property type="entry name" value="TCS_sensor_his_kinase"/>
</dbReference>
<evidence type="ECO:0000256" key="1">
    <source>
        <dbReference type="ARBA" id="ARBA00000085"/>
    </source>
</evidence>
<dbReference type="Proteomes" id="UP000295783">
    <property type="component" value="Unassembled WGS sequence"/>
</dbReference>
<keyword evidence="8 11" id="KW-1133">Transmembrane helix</keyword>
<evidence type="ECO:0000256" key="10">
    <source>
        <dbReference type="ARBA" id="ARBA00023136"/>
    </source>
</evidence>
<dbReference type="PANTHER" id="PTHR45436">
    <property type="entry name" value="SENSOR HISTIDINE KINASE YKOH"/>
    <property type="match status" value="1"/>
</dbReference>
<evidence type="ECO:0000313" key="15">
    <source>
        <dbReference type="Proteomes" id="UP000295783"/>
    </source>
</evidence>
<dbReference type="EMBL" id="SNYW01000002">
    <property type="protein sequence ID" value="TDQ85442.1"/>
    <property type="molecule type" value="Genomic_DNA"/>
</dbReference>
<dbReference type="Gene3D" id="3.30.565.10">
    <property type="entry name" value="Histidine kinase-like ATPase, C-terminal domain"/>
    <property type="match status" value="1"/>
</dbReference>
<dbReference type="PROSITE" id="PS50109">
    <property type="entry name" value="HIS_KIN"/>
    <property type="match status" value="1"/>
</dbReference>
<evidence type="ECO:0000256" key="2">
    <source>
        <dbReference type="ARBA" id="ARBA00004141"/>
    </source>
</evidence>
<dbReference type="Gene3D" id="1.10.287.130">
    <property type="match status" value="1"/>
</dbReference>
<feature type="transmembrane region" description="Helical" evidence="11">
    <location>
        <begin position="23"/>
        <end position="45"/>
    </location>
</feature>
<feature type="domain" description="HAMP" evidence="13">
    <location>
        <begin position="203"/>
        <end position="256"/>
    </location>
</feature>
<dbReference type="GO" id="GO:0000155">
    <property type="term" value="F:phosphorelay sensor kinase activity"/>
    <property type="evidence" value="ECO:0007669"/>
    <property type="project" value="InterPro"/>
</dbReference>
<keyword evidence="10 11" id="KW-0472">Membrane</keyword>
<dbReference type="PRINTS" id="PR00344">
    <property type="entry name" value="BCTRLSENSOR"/>
</dbReference>
<evidence type="ECO:0000256" key="9">
    <source>
        <dbReference type="ARBA" id="ARBA00023012"/>
    </source>
</evidence>
<keyword evidence="7 14" id="KW-0418">Kinase</keyword>
<reference evidence="14 15" key="1">
    <citation type="submission" date="2019-03" db="EMBL/GenBank/DDBJ databases">
        <title>Genomic Encyclopedia of Type Strains, Phase III (KMG-III): the genomes of soil and plant-associated and newly described type strains.</title>
        <authorList>
            <person name="Whitman W."/>
        </authorList>
    </citation>
    <scope>NUCLEOTIDE SEQUENCE [LARGE SCALE GENOMIC DNA]</scope>
    <source>
        <strain evidence="14 15">CGMCC 1.7660</strain>
    </source>
</reference>
<dbReference type="AlphaFoldDB" id="A0A4R6WSY5"/>
<dbReference type="SMART" id="SM00387">
    <property type="entry name" value="HATPase_c"/>
    <property type="match status" value="1"/>
</dbReference>
<feature type="transmembrane region" description="Helical" evidence="11">
    <location>
        <begin position="183"/>
        <end position="206"/>
    </location>
</feature>
<sequence length="470" mass="51337">MAPQAQSRHAAPRPRSASLQARLAVRLLAVFVFAFFASGLATFLISQADDTEIPDESLLRNFESLRDYVREESDGVWSVDPAQLPAIVSFVLRWPDGSEIRRAGDAAMLSAIDRRGVPDGLANLPPGATNMSWWLDPASKNSYYLISRAVRIEGRRAILQVIQVLTPTDSGLYALVDEWLGEFVPVGIPLLIVLVAALTLSLRSALRPLENLRRRAARIGPHQTSLRLPLNDLPTELQQPVLAINSALDRLDRGFQAQRAFLADAAHELRTPLTILAAHLDTLPRQVATDTLKSDVARMTRLVNQLLLVAQLQSMTVDPKETTDLSEIAVDLAALFAPLAIRLHRDVGVSGAEQPVIVRGNKDAIHQALRNLVENALRFTPEGTEVEIAVDPAGSVTVADRGPGIPPQERHRLFERFWQGEYKKRDSRAGGAGLGLAIAHRIAETHQARLEIDDNPGGGAKFTLSLPLAA</sequence>